<evidence type="ECO:0000313" key="2">
    <source>
        <dbReference type="Proteomes" id="UP000077927"/>
    </source>
</evidence>
<proteinExistence type="predicted"/>
<dbReference type="Proteomes" id="UP000077927">
    <property type="component" value="Chromosome 1"/>
</dbReference>
<dbReference type="AlphaFoldDB" id="A0AAC9FSP3"/>
<organism evidence="1 2">
    <name type="scientific">Ralstonia insidiosa</name>
    <dbReference type="NCBI Taxonomy" id="190721"/>
    <lineage>
        <taxon>Bacteria</taxon>
        <taxon>Pseudomonadati</taxon>
        <taxon>Pseudomonadota</taxon>
        <taxon>Betaproteobacteria</taxon>
        <taxon>Burkholderiales</taxon>
        <taxon>Burkholderiaceae</taxon>
        <taxon>Ralstonia</taxon>
    </lineage>
</organism>
<name>A0AAC9FSP3_9RALS</name>
<dbReference type="KEGG" id="rin:ACS15_1467"/>
<sequence>MSSPHGSTRKSDPSFVLHRVPAFSKVLSRRHREVAMRDGAFAEALRKQTMYPERIDALIAGRTWFIGKPCKTCGSSRRRVRDCACYDCRLKRRPLRLDHKNRAYPWPATYSRAGWKWRLDAIRREKAGEVRQYVAGAWNGNGPDTRWYGTETPTGRMSVRCAAATWDVPGLPKMARTQFTDEVFGYEPPIRRFECADLRLYPGKQLHLLAERNPALQELLKQAGRV</sequence>
<dbReference type="EMBL" id="CP012605">
    <property type="protein sequence ID" value="ANH73970.1"/>
    <property type="molecule type" value="Genomic_DNA"/>
</dbReference>
<reference evidence="1 2" key="1">
    <citation type="submission" date="2015-09" db="EMBL/GenBank/DDBJ databases">
        <authorList>
            <person name="Xu Y."/>
            <person name="Nagy A."/>
            <person name="Liu N.T."/>
            <person name="Nou X."/>
        </authorList>
    </citation>
    <scope>NUCLEOTIDE SEQUENCE [LARGE SCALE GENOMIC DNA]</scope>
    <source>
        <strain evidence="1 2">FC1138</strain>
    </source>
</reference>
<evidence type="ECO:0000313" key="1">
    <source>
        <dbReference type="EMBL" id="ANH73970.1"/>
    </source>
</evidence>
<gene>
    <name evidence="1" type="ORF">ACS15_1467</name>
</gene>
<protein>
    <submittedName>
        <fullName evidence="1">Uncharacterized protein</fullName>
    </submittedName>
</protein>
<accession>A0AAC9FSP3</accession>
<dbReference type="RefSeq" id="WP_152524435.1">
    <property type="nucleotide sequence ID" value="NZ_CP012605.1"/>
</dbReference>